<keyword evidence="7" id="KW-1185">Reference proteome</keyword>
<keyword evidence="4" id="KW-0902">Two-component regulatory system</keyword>
<dbReference type="InterPro" id="IPR005467">
    <property type="entry name" value="His_kinase_dom"/>
</dbReference>
<evidence type="ECO:0000256" key="1">
    <source>
        <dbReference type="ARBA" id="ARBA00000085"/>
    </source>
</evidence>
<dbReference type="PATRIC" id="fig|398512.5.peg.5499"/>
<reference evidence="7" key="1">
    <citation type="submission" date="2015-07" db="EMBL/GenBank/DDBJ databases">
        <title>Near-Complete Genome Sequence of the Cellulolytic Bacterium Bacteroides (Pseudobacteroides) cellulosolvens ATCC 35603.</title>
        <authorList>
            <person name="Dassa B."/>
            <person name="Utturkar S.M."/>
            <person name="Klingeman D.M."/>
            <person name="Hurt R.A."/>
            <person name="Keller M."/>
            <person name="Xu J."/>
            <person name="Reddy Y.H.K."/>
            <person name="Borovok I."/>
            <person name="Grinberg I.R."/>
            <person name="Lamed R."/>
            <person name="Zhivin O."/>
            <person name="Bayer E.A."/>
            <person name="Brown S.D."/>
        </authorList>
    </citation>
    <scope>NUCLEOTIDE SEQUENCE [LARGE SCALE GENOMIC DNA]</scope>
    <source>
        <strain evidence="7">DSM 2933</strain>
    </source>
</reference>
<evidence type="ECO:0000256" key="2">
    <source>
        <dbReference type="ARBA" id="ARBA00012438"/>
    </source>
</evidence>
<sequence length="188" mass="21064">MIEETSNILLSNLKRAADLIGSFKKIAVDQTSEESREINLIDYIKDVVTSLKHILKKTSIDIRVESEYDEIVLKTYPGPLAQVITNLIMNSIIHGFEPDEEGLIHIKASKSNDDFVVLHFSDNGKGMSKEIQRRIFEPFFTTKRGQGGSGLGMFVVYNIVSKYFDGNIECVSSEGKGVMFTINLPTIK</sequence>
<dbReference type="InterPro" id="IPR004358">
    <property type="entry name" value="Sig_transdc_His_kin-like_C"/>
</dbReference>
<dbReference type="PANTHER" id="PTHR43065">
    <property type="entry name" value="SENSOR HISTIDINE KINASE"/>
    <property type="match status" value="1"/>
</dbReference>
<keyword evidence="6" id="KW-0067">ATP-binding</keyword>
<dbReference type="InterPro" id="IPR036890">
    <property type="entry name" value="HATPase_C_sf"/>
</dbReference>
<feature type="domain" description="Histidine kinase" evidence="5">
    <location>
        <begin position="1"/>
        <end position="188"/>
    </location>
</feature>
<dbReference type="RefSeq" id="WP_050753848.1">
    <property type="nucleotide sequence ID" value="NZ_LGTC01000001.1"/>
</dbReference>
<gene>
    <name evidence="6" type="ORF">Bccel_5244</name>
</gene>
<dbReference type="Pfam" id="PF02518">
    <property type="entry name" value="HATPase_c"/>
    <property type="match status" value="1"/>
</dbReference>
<dbReference type="PROSITE" id="PS50109">
    <property type="entry name" value="HIS_KIN"/>
    <property type="match status" value="1"/>
</dbReference>
<dbReference type="PANTHER" id="PTHR43065:SF47">
    <property type="match status" value="1"/>
</dbReference>
<dbReference type="GO" id="GO:0000160">
    <property type="term" value="P:phosphorelay signal transduction system"/>
    <property type="evidence" value="ECO:0007669"/>
    <property type="project" value="UniProtKB-KW"/>
</dbReference>
<evidence type="ECO:0000313" key="6">
    <source>
        <dbReference type="EMBL" id="KNY29967.1"/>
    </source>
</evidence>
<dbReference type="AlphaFoldDB" id="A0A0L6JWZ9"/>
<dbReference type="GO" id="GO:0004673">
    <property type="term" value="F:protein histidine kinase activity"/>
    <property type="evidence" value="ECO:0007669"/>
    <property type="project" value="UniProtKB-EC"/>
</dbReference>
<accession>A0A0L6JWZ9</accession>
<dbReference type="GO" id="GO:0005524">
    <property type="term" value="F:ATP binding"/>
    <property type="evidence" value="ECO:0007669"/>
    <property type="project" value="UniProtKB-KW"/>
</dbReference>
<dbReference type="EC" id="2.7.13.3" evidence="2"/>
<organism evidence="6 7">
    <name type="scientific">Pseudobacteroides cellulosolvens ATCC 35603 = DSM 2933</name>
    <dbReference type="NCBI Taxonomy" id="398512"/>
    <lineage>
        <taxon>Bacteria</taxon>
        <taxon>Bacillati</taxon>
        <taxon>Bacillota</taxon>
        <taxon>Clostridia</taxon>
        <taxon>Eubacteriales</taxon>
        <taxon>Oscillospiraceae</taxon>
        <taxon>Pseudobacteroides</taxon>
    </lineage>
</organism>
<dbReference type="SUPFAM" id="SSF55874">
    <property type="entry name" value="ATPase domain of HSP90 chaperone/DNA topoisomerase II/histidine kinase"/>
    <property type="match status" value="1"/>
</dbReference>
<keyword evidence="6" id="KW-0547">Nucleotide-binding</keyword>
<evidence type="ECO:0000256" key="3">
    <source>
        <dbReference type="ARBA" id="ARBA00022777"/>
    </source>
</evidence>
<dbReference type="Gene3D" id="3.30.565.10">
    <property type="entry name" value="Histidine kinase-like ATPase, C-terminal domain"/>
    <property type="match status" value="1"/>
</dbReference>
<name>A0A0L6JWZ9_9FIRM</name>
<keyword evidence="3" id="KW-0808">Transferase</keyword>
<dbReference type="STRING" id="398512.Bccel_5244"/>
<evidence type="ECO:0000256" key="4">
    <source>
        <dbReference type="ARBA" id="ARBA00023012"/>
    </source>
</evidence>
<comment type="caution">
    <text evidence="6">The sequence shown here is derived from an EMBL/GenBank/DDBJ whole genome shotgun (WGS) entry which is preliminary data.</text>
</comment>
<proteinExistence type="predicted"/>
<dbReference type="PRINTS" id="PR00344">
    <property type="entry name" value="BCTRLSENSOR"/>
</dbReference>
<dbReference type="Proteomes" id="UP000036923">
    <property type="component" value="Unassembled WGS sequence"/>
</dbReference>
<comment type="catalytic activity">
    <reaction evidence="1">
        <text>ATP + protein L-histidine = ADP + protein N-phospho-L-histidine.</text>
        <dbReference type="EC" id="2.7.13.3"/>
    </reaction>
</comment>
<dbReference type="SMART" id="SM00387">
    <property type="entry name" value="HATPase_c"/>
    <property type="match status" value="1"/>
</dbReference>
<evidence type="ECO:0000313" key="7">
    <source>
        <dbReference type="Proteomes" id="UP000036923"/>
    </source>
</evidence>
<keyword evidence="3" id="KW-0418">Kinase</keyword>
<protein>
    <recommendedName>
        <fullName evidence="2">histidine kinase</fullName>
        <ecNumber evidence="2">2.7.13.3</ecNumber>
    </recommendedName>
</protein>
<evidence type="ECO:0000259" key="5">
    <source>
        <dbReference type="PROSITE" id="PS50109"/>
    </source>
</evidence>
<dbReference type="InterPro" id="IPR003594">
    <property type="entry name" value="HATPase_dom"/>
</dbReference>
<dbReference type="EMBL" id="LGTC01000001">
    <property type="protein sequence ID" value="KNY29967.1"/>
    <property type="molecule type" value="Genomic_DNA"/>
</dbReference>